<dbReference type="Proteomes" id="UP001548189">
    <property type="component" value="Unassembled WGS sequence"/>
</dbReference>
<sequence>MTKKDLTAAERKRRERERMKSVGLNRREFYVHDDDLEEVKILVEKKKTKHLKKLDL</sequence>
<name>A0ABV2BYE8_9GAMM</name>
<proteinExistence type="predicted"/>
<dbReference type="EMBL" id="JBEVCJ010000031">
    <property type="protein sequence ID" value="MET1256965.1"/>
    <property type="molecule type" value="Genomic_DNA"/>
</dbReference>
<protein>
    <submittedName>
        <fullName evidence="1">Uncharacterized protein</fullName>
    </submittedName>
</protein>
<evidence type="ECO:0000313" key="1">
    <source>
        <dbReference type="EMBL" id="MET1256965.1"/>
    </source>
</evidence>
<keyword evidence="2" id="KW-1185">Reference proteome</keyword>
<evidence type="ECO:0000313" key="2">
    <source>
        <dbReference type="Proteomes" id="UP001548189"/>
    </source>
</evidence>
<gene>
    <name evidence="1" type="ORF">ABVT43_17615</name>
</gene>
<accession>A0ABV2BYE8</accession>
<comment type="caution">
    <text evidence="1">The sequence shown here is derived from an EMBL/GenBank/DDBJ whole genome shotgun (WGS) entry which is preliminary data.</text>
</comment>
<organism evidence="1 2">
    <name type="scientific">Aliikangiella maris</name>
    <dbReference type="NCBI Taxonomy" id="3162458"/>
    <lineage>
        <taxon>Bacteria</taxon>
        <taxon>Pseudomonadati</taxon>
        <taxon>Pseudomonadota</taxon>
        <taxon>Gammaproteobacteria</taxon>
        <taxon>Oceanospirillales</taxon>
        <taxon>Pleioneaceae</taxon>
        <taxon>Aliikangiella</taxon>
    </lineage>
</organism>
<reference evidence="1 2" key="1">
    <citation type="submission" date="2024-06" db="EMBL/GenBank/DDBJ databases">
        <authorList>
            <person name="Li F."/>
        </authorList>
    </citation>
    <scope>NUCLEOTIDE SEQUENCE [LARGE SCALE GENOMIC DNA]</scope>
    <source>
        <strain evidence="1 2">GXAS 311</strain>
    </source>
</reference>